<evidence type="ECO:0008006" key="3">
    <source>
        <dbReference type="Google" id="ProtNLM"/>
    </source>
</evidence>
<reference evidence="1" key="2">
    <citation type="submission" date="2020-09" db="EMBL/GenBank/DDBJ databases">
        <authorList>
            <person name="Sun Q."/>
            <person name="Zhou Y."/>
        </authorList>
    </citation>
    <scope>NUCLEOTIDE SEQUENCE</scope>
    <source>
        <strain evidence="1">CGMCC 1.15958</strain>
    </source>
</reference>
<dbReference type="RefSeq" id="WP_188768903.1">
    <property type="nucleotide sequence ID" value="NZ_BMKK01000010.1"/>
</dbReference>
<reference evidence="1" key="1">
    <citation type="journal article" date="2014" name="Int. J. Syst. Evol. Microbiol.">
        <title>Complete genome sequence of Corynebacterium casei LMG S-19264T (=DSM 44701T), isolated from a smear-ripened cheese.</title>
        <authorList>
            <consortium name="US DOE Joint Genome Institute (JGI-PGF)"/>
            <person name="Walter F."/>
            <person name="Albersmeier A."/>
            <person name="Kalinowski J."/>
            <person name="Ruckert C."/>
        </authorList>
    </citation>
    <scope>NUCLEOTIDE SEQUENCE</scope>
    <source>
        <strain evidence="1">CGMCC 1.15958</strain>
    </source>
</reference>
<evidence type="ECO:0000313" key="2">
    <source>
        <dbReference type="Proteomes" id="UP000609064"/>
    </source>
</evidence>
<sequence>MAKKISDFVPELGVELSSYKGSELIDRIGEEVVKNVVSSVLCGENVRSLTESLTRRRLMLSNAAMLVTFLKASNQIESLVGKSAKMIAEELATKRLSKEKKLYLTWLAGLTEKSIQNVLRGNEQEELKQYLEELGKLLKESAQKADSSFGNLSGTLKLGKEENSISWESIMFLFTAIGAQTLAIRGSEKSMYGKLFEKFILGSVLSILGFQRIDPKESTKSDKVFWMSQRENKRESDATLLLKAGIGVRFDIGFIGPGNSEISLDKVSRFEREMEYGRQTHYMTTVIIVDRIGQNSRIKELASAINGEIVQMSMSYWVKEVAQILKDKINFTHAITKMTNEESLNFVREQMKKVNLQDFL</sequence>
<comment type="caution">
    <text evidence="1">The sequence shown here is derived from an EMBL/GenBank/DDBJ whole genome shotgun (WGS) entry which is preliminary data.</text>
</comment>
<gene>
    <name evidence="1" type="ORF">GCM10011514_40840</name>
</gene>
<dbReference type="Proteomes" id="UP000609064">
    <property type="component" value="Unassembled WGS sequence"/>
</dbReference>
<keyword evidence="2" id="KW-1185">Reference proteome</keyword>
<dbReference type="EMBL" id="BMKK01000010">
    <property type="protein sequence ID" value="GGD72576.1"/>
    <property type="molecule type" value="Genomic_DNA"/>
</dbReference>
<name>A0A916Z1Q6_9BACT</name>
<dbReference type="InterPro" id="IPR019042">
    <property type="entry name" value="Restrct_endonuc_II_CfrBI"/>
</dbReference>
<proteinExistence type="predicted"/>
<protein>
    <recommendedName>
        <fullName evidence="3">CfrBI family restriction endonuclease</fullName>
    </recommendedName>
</protein>
<dbReference type="Pfam" id="PF09516">
    <property type="entry name" value="RE_CfrBI"/>
    <property type="match status" value="1"/>
</dbReference>
<evidence type="ECO:0000313" key="1">
    <source>
        <dbReference type="EMBL" id="GGD72576.1"/>
    </source>
</evidence>
<organism evidence="1 2">
    <name type="scientific">Emticicia aquatilis</name>
    <dbReference type="NCBI Taxonomy" id="1537369"/>
    <lineage>
        <taxon>Bacteria</taxon>
        <taxon>Pseudomonadati</taxon>
        <taxon>Bacteroidota</taxon>
        <taxon>Cytophagia</taxon>
        <taxon>Cytophagales</taxon>
        <taxon>Leadbetterellaceae</taxon>
        <taxon>Emticicia</taxon>
    </lineage>
</organism>
<dbReference type="AlphaFoldDB" id="A0A916Z1Q6"/>
<accession>A0A916Z1Q6</accession>